<protein>
    <submittedName>
        <fullName evidence="1">Uncharacterized protein</fullName>
    </submittedName>
</protein>
<dbReference type="AlphaFoldDB" id="A0A5B7K9W8"/>
<gene>
    <name evidence="1" type="ORF">E2C01_097427</name>
</gene>
<name>A0A5B7K9W8_PORTR</name>
<organism evidence="1 2">
    <name type="scientific">Portunus trituberculatus</name>
    <name type="common">Swimming crab</name>
    <name type="synonym">Neptunus trituberculatus</name>
    <dbReference type="NCBI Taxonomy" id="210409"/>
    <lineage>
        <taxon>Eukaryota</taxon>
        <taxon>Metazoa</taxon>
        <taxon>Ecdysozoa</taxon>
        <taxon>Arthropoda</taxon>
        <taxon>Crustacea</taxon>
        <taxon>Multicrustacea</taxon>
        <taxon>Malacostraca</taxon>
        <taxon>Eumalacostraca</taxon>
        <taxon>Eucarida</taxon>
        <taxon>Decapoda</taxon>
        <taxon>Pleocyemata</taxon>
        <taxon>Brachyura</taxon>
        <taxon>Eubrachyura</taxon>
        <taxon>Portunoidea</taxon>
        <taxon>Portunidae</taxon>
        <taxon>Portuninae</taxon>
        <taxon>Portunus</taxon>
    </lineage>
</organism>
<sequence>MHFLARVPIPLSSSLSSPSSIQERQLRRGVFFTLLVFHLPPPCLTRVIIAFVVASSPPQCDSSWLTSQVSQSVSELVIFSQSVSQSVIHSVSQSVSQLVSQLISYQFN</sequence>
<evidence type="ECO:0000313" key="2">
    <source>
        <dbReference type="Proteomes" id="UP000324222"/>
    </source>
</evidence>
<proteinExistence type="predicted"/>
<accession>A0A5B7K9W8</accession>
<reference evidence="1 2" key="1">
    <citation type="submission" date="2019-05" db="EMBL/GenBank/DDBJ databases">
        <title>Another draft genome of Portunus trituberculatus and its Hox gene families provides insights of decapod evolution.</title>
        <authorList>
            <person name="Jeong J.-H."/>
            <person name="Song I."/>
            <person name="Kim S."/>
            <person name="Choi T."/>
            <person name="Kim D."/>
            <person name="Ryu S."/>
            <person name="Kim W."/>
        </authorList>
    </citation>
    <scope>NUCLEOTIDE SEQUENCE [LARGE SCALE GENOMIC DNA]</scope>
    <source>
        <tissue evidence="1">Muscle</tissue>
    </source>
</reference>
<keyword evidence="2" id="KW-1185">Reference proteome</keyword>
<dbReference type="EMBL" id="VSRR010128932">
    <property type="protein sequence ID" value="MPD01879.1"/>
    <property type="molecule type" value="Genomic_DNA"/>
</dbReference>
<dbReference type="Proteomes" id="UP000324222">
    <property type="component" value="Unassembled WGS sequence"/>
</dbReference>
<evidence type="ECO:0000313" key="1">
    <source>
        <dbReference type="EMBL" id="MPD01879.1"/>
    </source>
</evidence>
<comment type="caution">
    <text evidence="1">The sequence shown here is derived from an EMBL/GenBank/DDBJ whole genome shotgun (WGS) entry which is preliminary data.</text>
</comment>